<dbReference type="OrthoDB" id="9801356at2"/>
<dbReference type="GO" id="GO:0046873">
    <property type="term" value="F:metal ion transmembrane transporter activity"/>
    <property type="evidence" value="ECO:0007669"/>
    <property type="project" value="InterPro"/>
</dbReference>
<dbReference type="EMBL" id="QWKU01000001">
    <property type="protein sequence ID" value="RID94495.1"/>
    <property type="molecule type" value="Genomic_DNA"/>
</dbReference>
<evidence type="ECO:0000256" key="3">
    <source>
        <dbReference type="ARBA" id="ARBA00022692"/>
    </source>
</evidence>
<evidence type="ECO:0000256" key="4">
    <source>
        <dbReference type="ARBA" id="ARBA00022989"/>
    </source>
</evidence>
<dbReference type="Pfam" id="PF01169">
    <property type="entry name" value="GDT1"/>
    <property type="match status" value="1"/>
</dbReference>
<dbReference type="Proteomes" id="UP000266262">
    <property type="component" value="Unassembled WGS sequence"/>
</dbReference>
<comment type="subcellular location">
    <subcellularLocation>
        <location evidence="1 6">Membrane</location>
        <topology evidence="1 6">Multi-pass membrane protein</topology>
    </subcellularLocation>
</comment>
<feature type="transmembrane region" description="Helical" evidence="6">
    <location>
        <begin position="61"/>
        <end position="81"/>
    </location>
</feature>
<reference evidence="7" key="1">
    <citation type="submission" date="2016-08" db="EMBL/GenBank/DDBJ databases">
        <authorList>
            <person name="Seilhamer J.J."/>
        </authorList>
    </citation>
    <scope>NUCLEOTIDE SEQUENCE [LARGE SCALE GENOMIC DNA]</scope>
    <source>
        <strain evidence="7">F0677</strain>
    </source>
</reference>
<evidence type="ECO:0000313" key="9">
    <source>
        <dbReference type="Proteomes" id="UP000094757"/>
    </source>
</evidence>
<evidence type="ECO:0000313" key="10">
    <source>
        <dbReference type="Proteomes" id="UP000266262"/>
    </source>
</evidence>
<evidence type="ECO:0000256" key="2">
    <source>
        <dbReference type="ARBA" id="ARBA00009190"/>
    </source>
</evidence>
<keyword evidence="5 6" id="KW-0472">Membrane</keyword>
<dbReference type="InterPro" id="IPR001727">
    <property type="entry name" value="GDT1-like"/>
</dbReference>
<dbReference type="PANTHER" id="PTHR12608">
    <property type="entry name" value="TRANSMEMBRANE PROTEIN HTP-1 RELATED"/>
    <property type="match status" value="1"/>
</dbReference>
<evidence type="ECO:0000313" key="7">
    <source>
        <dbReference type="EMBL" id="AOH38551.1"/>
    </source>
</evidence>
<evidence type="ECO:0000256" key="1">
    <source>
        <dbReference type="ARBA" id="ARBA00004141"/>
    </source>
</evidence>
<proteinExistence type="inferred from homology"/>
<dbReference type="EMBL" id="CP017037">
    <property type="protein sequence ID" value="AOH38551.1"/>
    <property type="molecule type" value="Genomic_DNA"/>
</dbReference>
<dbReference type="KEGG" id="dpn:BCB69_00200"/>
<evidence type="ECO:0000256" key="5">
    <source>
        <dbReference type="ARBA" id="ARBA00023136"/>
    </source>
</evidence>
<gene>
    <name evidence="7" type="ORF">BCB69_00200</name>
    <name evidence="8" type="ORF">DX915_02980</name>
</gene>
<organism evidence="7 9">
    <name type="scientific">Dialister pneumosintes</name>
    <dbReference type="NCBI Taxonomy" id="39950"/>
    <lineage>
        <taxon>Bacteria</taxon>
        <taxon>Bacillati</taxon>
        <taxon>Bacillota</taxon>
        <taxon>Negativicutes</taxon>
        <taxon>Veillonellales</taxon>
        <taxon>Veillonellaceae</taxon>
        <taxon>Dialister</taxon>
    </lineage>
</organism>
<reference evidence="9" key="2">
    <citation type="submission" date="2016-08" db="EMBL/GenBank/DDBJ databases">
        <authorList>
            <person name="Holder M.E."/>
            <person name="Ajami N.J."/>
            <person name="Petrosino J.F."/>
        </authorList>
    </citation>
    <scope>NUCLEOTIDE SEQUENCE [LARGE SCALE GENOMIC DNA]</scope>
    <source>
        <strain evidence="9">F0677</strain>
    </source>
</reference>
<accession>A0A1B3WC82</accession>
<evidence type="ECO:0000256" key="6">
    <source>
        <dbReference type="RuleBase" id="RU365102"/>
    </source>
</evidence>
<keyword evidence="3 6" id="KW-0812">Transmembrane</keyword>
<dbReference type="GO" id="GO:0016020">
    <property type="term" value="C:membrane"/>
    <property type="evidence" value="ECO:0007669"/>
    <property type="project" value="UniProtKB-SubCell"/>
</dbReference>
<protein>
    <recommendedName>
        <fullName evidence="6">GDT1 family protein</fullName>
    </recommendedName>
</protein>
<keyword evidence="4 6" id="KW-1133">Transmembrane helix</keyword>
<sequence length="109" mass="12558">MLTFIATFSLIFLSEMGDKTQFIAMICSAKYGWKKVMTAIVIAVTSNHLLAVFLGQWITRYISHTMLSGGVFILFGISSLYEELYKSKENTFQRKLYKYNIIFFPCRNG</sequence>
<evidence type="ECO:0000313" key="8">
    <source>
        <dbReference type="EMBL" id="RID94495.1"/>
    </source>
</evidence>
<keyword evidence="10" id="KW-1185">Reference proteome</keyword>
<feature type="transmembrane region" description="Helical" evidence="6">
    <location>
        <begin position="36"/>
        <end position="54"/>
    </location>
</feature>
<dbReference type="RefSeq" id="WP_069176681.1">
    <property type="nucleotide sequence ID" value="NZ_CP017037.1"/>
</dbReference>
<dbReference type="Proteomes" id="UP000094757">
    <property type="component" value="Chromosome"/>
</dbReference>
<comment type="caution">
    <text evidence="6">Lacks conserved residue(s) required for the propagation of feature annotation.</text>
</comment>
<dbReference type="AlphaFoldDB" id="A0A1B3WC82"/>
<dbReference type="PANTHER" id="PTHR12608:SF1">
    <property type="entry name" value="TRANSMEMBRANE PROTEIN 165"/>
    <property type="match status" value="1"/>
</dbReference>
<comment type="similarity">
    <text evidence="2 6">Belongs to the GDT1 family.</text>
</comment>
<reference evidence="8 10" key="3">
    <citation type="submission" date="2018-08" db="EMBL/GenBank/DDBJ databases">
        <title>Draft genome sequence of Dialister pneumosintes KCOM 1685.</title>
        <authorList>
            <person name="Kook J.-K."/>
            <person name="Park S.-N."/>
            <person name="Lim Y.K."/>
        </authorList>
    </citation>
    <scope>NUCLEOTIDE SEQUENCE [LARGE SCALE GENOMIC DNA]</scope>
    <source>
        <strain evidence="8 10">KCOM 1685</strain>
    </source>
</reference>
<name>A0A1B3WC82_9FIRM</name>